<feature type="compositionally biased region" description="Low complexity" evidence="1">
    <location>
        <begin position="282"/>
        <end position="300"/>
    </location>
</feature>
<keyword evidence="4" id="KW-1185">Reference proteome</keyword>
<dbReference type="Pfam" id="PF15460">
    <property type="entry name" value="SAS4"/>
    <property type="match status" value="1"/>
</dbReference>
<feature type="compositionally biased region" description="Low complexity" evidence="1">
    <location>
        <begin position="392"/>
        <end position="403"/>
    </location>
</feature>
<dbReference type="GeneID" id="11517317"/>
<dbReference type="PANTHER" id="PTHR38422:SF1">
    <property type="entry name" value="SOMETHING ABOUT SILENCING PROTEIN 4"/>
    <property type="match status" value="1"/>
</dbReference>
<feature type="compositionally biased region" description="Acidic residues" evidence="1">
    <location>
        <begin position="425"/>
        <end position="477"/>
    </location>
</feature>
<feature type="region of interest" description="Disordered" evidence="1">
    <location>
        <begin position="563"/>
        <end position="604"/>
    </location>
</feature>
<feature type="region of interest" description="Disordered" evidence="1">
    <location>
        <begin position="265"/>
        <end position="300"/>
    </location>
</feature>
<feature type="region of interest" description="Disordered" evidence="1">
    <location>
        <begin position="36"/>
        <end position="177"/>
    </location>
</feature>
<dbReference type="EMBL" id="CP003010">
    <property type="protein sequence ID" value="AEO66083.1"/>
    <property type="molecule type" value="Genomic_DNA"/>
</dbReference>
<dbReference type="AlphaFoldDB" id="G2R4P3"/>
<evidence type="ECO:0000256" key="1">
    <source>
        <dbReference type="SAM" id="MobiDB-lite"/>
    </source>
</evidence>
<feature type="domain" description="Something about silencing protein 4" evidence="2">
    <location>
        <begin position="295"/>
        <end position="389"/>
    </location>
</feature>
<dbReference type="OrthoDB" id="1938992at2759"/>
<feature type="region of interest" description="Disordered" evidence="1">
    <location>
        <begin position="391"/>
        <end position="535"/>
    </location>
</feature>
<dbReference type="GO" id="GO:0033255">
    <property type="term" value="C:SAS acetyltransferase complex"/>
    <property type="evidence" value="ECO:0007669"/>
    <property type="project" value="InterPro"/>
</dbReference>
<reference evidence="3 4" key="1">
    <citation type="journal article" date="2011" name="Nat. Biotechnol.">
        <title>Comparative genomic analysis of the thermophilic biomass-degrading fungi Myceliophthora thermophila and Thielavia terrestris.</title>
        <authorList>
            <person name="Berka R.M."/>
            <person name="Grigoriev I.V."/>
            <person name="Otillar R."/>
            <person name="Salamov A."/>
            <person name="Grimwood J."/>
            <person name="Reid I."/>
            <person name="Ishmael N."/>
            <person name="John T."/>
            <person name="Darmond C."/>
            <person name="Moisan M.-C."/>
            <person name="Henrissat B."/>
            <person name="Coutinho P.M."/>
            <person name="Lombard V."/>
            <person name="Natvig D.O."/>
            <person name="Lindquist E."/>
            <person name="Schmutz J."/>
            <person name="Lucas S."/>
            <person name="Harris P."/>
            <person name="Powlowski J."/>
            <person name="Bellemare A."/>
            <person name="Taylor D."/>
            <person name="Butler G."/>
            <person name="de Vries R.P."/>
            <person name="Allijn I.E."/>
            <person name="van den Brink J."/>
            <person name="Ushinsky S."/>
            <person name="Storms R."/>
            <person name="Powell A.J."/>
            <person name="Paulsen I.T."/>
            <person name="Elbourne L.D.H."/>
            <person name="Baker S.E."/>
            <person name="Magnuson J."/>
            <person name="LaBoissiere S."/>
            <person name="Clutterbuck A.J."/>
            <person name="Martinez D."/>
            <person name="Wogulis M."/>
            <person name="de Leon A.L."/>
            <person name="Rey M.W."/>
            <person name="Tsang A."/>
        </authorList>
    </citation>
    <scope>NUCLEOTIDE SEQUENCE [LARGE SCALE GENOMIC DNA]</scope>
    <source>
        <strain evidence="4">ATCC 38088 / NRRL 8126</strain>
    </source>
</reference>
<evidence type="ECO:0000313" key="3">
    <source>
        <dbReference type="EMBL" id="AEO66083.1"/>
    </source>
</evidence>
<feature type="compositionally biased region" description="Basic and acidic residues" evidence="1">
    <location>
        <begin position="478"/>
        <end position="490"/>
    </location>
</feature>
<evidence type="ECO:0000259" key="2">
    <source>
        <dbReference type="Pfam" id="PF15460"/>
    </source>
</evidence>
<sequence>MTASMTRSRRAEAFHLPNPNPKVAANTNRRLLASAKEQPALHINSSLRKRPPPEHDLETNASKRARLTTGIAVEIPAKPPVYTRFSNKPADAKPAAPPPPPKHAAARPSNPPAGRRAAPHNSTDDSPKTAPASARGARQQPGVTKHREKVANGLKHELNKLQPTAADTRGQGRKLRSQEAIRFKSELSAYFPEYDEVIGNDPKETHILNLDTPIIITLDGAPPPSSSAKNANRADTASYPVRSYGDALYTDLFDAQRIDFSFLNTNSNSNPSHNHNNKKSNPRSSSPAPSLSSSDPLPDSLFIPAHKKAERLERSIRNSEKGRAQHERDQIIRLLDGLQGPDWLRVMGVSGITESKKRQFEPARAHFVRGCEAILDKFRRWAAEEKRRRVEAAAGRRAAQREGAAGEREEGGEQQQEEEKSAASEEAEDEREEGEEEVADSEEDGDEEEEDEEGGGGDEDDDEAGPDPEGDPPDDSDVDRKIAKQLREEALAAAAAARQRKKRSTAKRGAAQRRAAAPPSRRRLSAAKLPPEEAPREFTSFFAKRYQREAALSKTRRRGRTVLAWGHPVPEPPEAEFELPAELRDEETLRSHARRKRRDRRLRR</sequence>
<feature type="compositionally biased region" description="Basic and acidic residues" evidence="1">
    <location>
        <begin position="581"/>
        <end position="590"/>
    </location>
</feature>
<evidence type="ECO:0000313" key="4">
    <source>
        <dbReference type="Proteomes" id="UP000008181"/>
    </source>
</evidence>
<feature type="compositionally biased region" description="Low complexity" evidence="1">
    <location>
        <begin position="507"/>
        <end position="519"/>
    </location>
</feature>
<protein>
    <recommendedName>
        <fullName evidence="2">Something about silencing protein 4 domain-containing protein</fullName>
    </recommendedName>
</protein>
<proteinExistence type="predicted"/>
<gene>
    <name evidence="3" type="ORF">THITE_2113905</name>
</gene>
<dbReference type="PANTHER" id="PTHR38422">
    <property type="entry name" value="SOMETHING ABOUT SILENCING PROTEIN 4"/>
    <property type="match status" value="1"/>
</dbReference>
<dbReference type="GO" id="GO:0004402">
    <property type="term" value="F:histone acetyltransferase activity"/>
    <property type="evidence" value="ECO:0007669"/>
    <property type="project" value="TreeGrafter"/>
</dbReference>
<dbReference type="STRING" id="578455.G2R4P3"/>
<dbReference type="HOGENOM" id="CLU_011914_1_0_1"/>
<feature type="compositionally biased region" description="Basic and acidic residues" evidence="1">
    <location>
        <begin position="404"/>
        <end position="423"/>
    </location>
</feature>
<dbReference type="Proteomes" id="UP000008181">
    <property type="component" value="Chromosome 2"/>
</dbReference>
<organism evidence="3 4">
    <name type="scientific">Thermothielavioides terrestris (strain ATCC 38088 / NRRL 8126)</name>
    <name type="common">Thielavia terrestris</name>
    <dbReference type="NCBI Taxonomy" id="578455"/>
    <lineage>
        <taxon>Eukaryota</taxon>
        <taxon>Fungi</taxon>
        <taxon>Dikarya</taxon>
        <taxon>Ascomycota</taxon>
        <taxon>Pezizomycotina</taxon>
        <taxon>Sordariomycetes</taxon>
        <taxon>Sordariomycetidae</taxon>
        <taxon>Sordariales</taxon>
        <taxon>Chaetomiaceae</taxon>
        <taxon>Thermothielavioides</taxon>
        <taxon>Thermothielavioides terrestris</taxon>
    </lineage>
</organism>
<accession>G2R4P3</accession>
<feature type="region of interest" description="Disordered" evidence="1">
    <location>
        <begin position="1"/>
        <end position="24"/>
    </location>
</feature>
<dbReference type="InterPro" id="IPR029184">
    <property type="entry name" value="Sas4_dom"/>
</dbReference>
<dbReference type="RefSeq" id="XP_003652419.1">
    <property type="nucleotide sequence ID" value="XM_003652371.1"/>
</dbReference>
<feature type="compositionally biased region" description="Basic residues" evidence="1">
    <location>
        <begin position="591"/>
        <end position="604"/>
    </location>
</feature>
<dbReference type="KEGG" id="ttt:THITE_2113905"/>
<dbReference type="eggNOG" id="ENOG502RYH0">
    <property type="taxonomic scope" value="Eukaryota"/>
</dbReference>
<name>G2R4P3_THETT</name>
<dbReference type="InterPro" id="IPR038988">
    <property type="entry name" value="Sas4"/>
</dbReference>